<protein>
    <recommendedName>
        <fullName evidence="1">Competence protein CoiA-like N-terminal domain-containing protein</fullName>
    </recommendedName>
</protein>
<dbReference type="Proteomes" id="UP000251721">
    <property type="component" value="Unassembled WGS sequence"/>
</dbReference>
<evidence type="ECO:0000259" key="1">
    <source>
        <dbReference type="Pfam" id="PF25164"/>
    </source>
</evidence>
<evidence type="ECO:0000313" key="2">
    <source>
        <dbReference type="EMBL" id="SQC41551.1"/>
    </source>
</evidence>
<name>A0A2X3EZ36_KLEPN</name>
<reference evidence="2 3" key="1">
    <citation type="submission" date="2018-06" db="EMBL/GenBank/DDBJ databases">
        <authorList>
            <consortium name="Pathogen Informatics"/>
            <person name="Doyle S."/>
        </authorList>
    </citation>
    <scope>NUCLEOTIDE SEQUENCE [LARGE SCALE GENOMIC DNA]</scope>
    <source>
        <strain evidence="2 3">NCTC13465</strain>
    </source>
</reference>
<evidence type="ECO:0000313" key="3">
    <source>
        <dbReference type="Proteomes" id="UP000251721"/>
    </source>
</evidence>
<organism evidence="2 3">
    <name type="scientific">Klebsiella pneumoniae</name>
    <dbReference type="NCBI Taxonomy" id="573"/>
    <lineage>
        <taxon>Bacteria</taxon>
        <taxon>Pseudomonadati</taxon>
        <taxon>Pseudomonadota</taxon>
        <taxon>Gammaproteobacteria</taxon>
        <taxon>Enterobacterales</taxon>
        <taxon>Enterobacteriaceae</taxon>
        <taxon>Klebsiella/Raoultella group</taxon>
        <taxon>Klebsiella</taxon>
        <taxon>Klebsiella pneumoniae complex</taxon>
    </lineage>
</organism>
<dbReference type="InterPro" id="IPR057253">
    <property type="entry name" value="CoiA-like_N"/>
</dbReference>
<feature type="domain" description="Competence protein CoiA-like N-terminal" evidence="1">
    <location>
        <begin position="33"/>
        <end position="60"/>
    </location>
</feature>
<proteinExistence type="predicted"/>
<dbReference type="EMBL" id="UAWQ01000005">
    <property type="protein sequence ID" value="SQC41551.1"/>
    <property type="molecule type" value="Genomic_DNA"/>
</dbReference>
<dbReference type="AlphaFoldDB" id="A0A2X3EZ36"/>
<accession>A0A2X3EZ36</accession>
<sequence length="95" mass="10581">MRRNAQKWIPFGFDTDSNKIVDIASVENGLSCNCICLICGTSLIARQGQNKKWHFSHSTEVKGVCSELTLQHIKKYIKVKIQEKKIPCSPSSSAG</sequence>
<gene>
    <name evidence="2" type="ORF">NCTC13465_00794</name>
</gene>
<dbReference type="RefSeq" id="WP_246847070.1">
    <property type="nucleotide sequence ID" value="NZ_CAAGYD010000016.1"/>
</dbReference>
<dbReference type="Pfam" id="PF25164">
    <property type="entry name" value="CoiA_N"/>
    <property type="match status" value="1"/>
</dbReference>